<evidence type="ECO:0000313" key="1">
    <source>
        <dbReference type="EMBL" id="GKX55428.1"/>
    </source>
</evidence>
<name>A0AAV5N1N5_9GAMM</name>
<sequence>MCVLYVCRNLSAAYLTDSSFNNEIQIDSYLLGELFARESPRPQGRGDGEMRAVVKLSALQAGLY</sequence>
<reference evidence="1" key="1">
    <citation type="submission" date="2022-06" db="EMBL/GenBank/DDBJ databases">
        <title>Draft genome sequences of Leminorella grimontii str. JCM5902.</title>
        <authorList>
            <person name="Wakabayashi Y."/>
            <person name="Kojima K."/>
        </authorList>
    </citation>
    <scope>NUCLEOTIDE SEQUENCE</scope>
    <source>
        <strain evidence="1">JCM 5902</strain>
    </source>
</reference>
<accession>A0AAV5N1N5</accession>
<comment type="caution">
    <text evidence="1">The sequence shown here is derived from an EMBL/GenBank/DDBJ whole genome shotgun (WGS) entry which is preliminary data.</text>
</comment>
<protein>
    <submittedName>
        <fullName evidence="1">Uncharacterized protein</fullName>
    </submittedName>
</protein>
<evidence type="ECO:0000313" key="2">
    <source>
        <dbReference type="Proteomes" id="UP001058124"/>
    </source>
</evidence>
<dbReference type="AlphaFoldDB" id="A0AAV5N1N5"/>
<keyword evidence="2" id="KW-1185">Reference proteome</keyword>
<dbReference type="EMBL" id="BRLH01000002">
    <property type="protein sequence ID" value="GKX55428.1"/>
    <property type="molecule type" value="Genomic_DNA"/>
</dbReference>
<proteinExistence type="predicted"/>
<gene>
    <name evidence="1" type="ORF">SOASR030_15400</name>
</gene>
<dbReference type="Proteomes" id="UP001058124">
    <property type="component" value="Unassembled WGS sequence"/>
</dbReference>
<organism evidence="1 2">
    <name type="scientific">Leminorella grimontii</name>
    <dbReference type="NCBI Taxonomy" id="82981"/>
    <lineage>
        <taxon>Bacteria</taxon>
        <taxon>Pseudomonadati</taxon>
        <taxon>Pseudomonadota</taxon>
        <taxon>Gammaproteobacteria</taxon>
        <taxon>Enterobacterales</taxon>
        <taxon>Budviciaceae</taxon>
        <taxon>Leminorella</taxon>
    </lineage>
</organism>